<accession>A0A0S1MJ19</accession>
<name>A0A0S1MJ19_PHAPC</name>
<evidence type="ECO:0000313" key="1">
    <source>
        <dbReference type="EMBL" id="ALL40890.1"/>
    </source>
</evidence>
<reference evidence="1" key="1">
    <citation type="submission" date="2015-07" db="EMBL/GenBank/DDBJ databases">
        <title>Elucidating the P. pachyrhizi secretome and potential effectors.</title>
        <authorList>
            <person name="de Carvalho M.C.C.G."/>
            <person name="Nascimento L.C."/>
            <person name="Darben L.M."/>
            <person name="Polizel-Podanosqui A.M."/>
            <person name="Lopes-Caitar V.S."/>
            <person name="Rocha C.S."/>
            <person name="Qi M."/>
            <person name="Carazolle M."/>
            <person name="Kuwahara M.K."/>
            <person name="Pereira G.A.G."/>
            <person name="Abdelnoor R.V."/>
            <person name="Whitham S.A."/>
            <person name="Marcelino-Guimaraes F.C."/>
        </authorList>
    </citation>
    <scope>NUCLEOTIDE SEQUENCE</scope>
</reference>
<protein>
    <submittedName>
        <fullName evidence="1">Uncharacterized protein</fullName>
    </submittedName>
</protein>
<dbReference type="AlphaFoldDB" id="A0A0S1MJ19"/>
<organism evidence="1">
    <name type="scientific">Phakopsora pachyrhizi</name>
    <name type="common">Asian soybean rust disease fungus</name>
    <dbReference type="NCBI Taxonomy" id="170000"/>
    <lineage>
        <taxon>Eukaryota</taxon>
        <taxon>Fungi</taxon>
        <taxon>Dikarya</taxon>
        <taxon>Basidiomycota</taxon>
        <taxon>Pucciniomycotina</taxon>
        <taxon>Pucciniomycetes</taxon>
        <taxon>Pucciniales</taxon>
        <taxon>Phakopsoraceae</taxon>
        <taxon>Phakopsora</taxon>
    </lineage>
</organism>
<sequence length="71" mass="8362">MGRYRIIIPLAGCLQRCLWDWSMLRKLPQQLVQVCPRRKAAPLFRVQFRSSTPNPWRARLIGDCDVQEHQG</sequence>
<dbReference type="EMBL" id="KT246799">
    <property type="protein sequence ID" value="ALL40890.1"/>
    <property type="molecule type" value="mRNA"/>
</dbReference>
<proteinExistence type="evidence at transcript level"/>